<gene>
    <name evidence="5" type="primary">LOC115875434</name>
</gene>
<evidence type="ECO:0000313" key="4">
    <source>
        <dbReference type="Proteomes" id="UP000504635"/>
    </source>
</evidence>
<dbReference type="PANTHER" id="PTHR10380">
    <property type="entry name" value="CUTICLE PROTEIN"/>
    <property type="match status" value="1"/>
</dbReference>
<keyword evidence="4" id="KW-1185">Reference proteome</keyword>
<evidence type="ECO:0000256" key="3">
    <source>
        <dbReference type="SAM" id="SignalP"/>
    </source>
</evidence>
<dbReference type="GeneID" id="115875434"/>
<dbReference type="OrthoDB" id="7255276at2759"/>
<sequence length="106" mass="11143">MKVVAILFALVAVAVTAPLDSDKDAIVLRHNADNIGVDGYSYDFETSNGIAAQEQGQIVNAGSENEANQVRGQFSYTGPDGVVYSVSYIADENGYQPVGAHLPVAP</sequence>
<dbReference type="PROSITE" id="PS51155">
    <property type="entry name" value="CHIT_BIND_RR_2"/>
    <property type="match status" value="1"/>
</dbReference>
<dbReference type="InterPro" id="IPR050468">
    <property type="entry name" value="Cuticle_Struct_Prot"/>
</dbReference>
<evidence type="ECO:0000313" key="5">
    <source>
        <dbReference type="RefSeq" id="XP_030746749.1"/>
    </source>
</evidence>
<dbReference type="InterPro" id="IPR000618">
    <property type="entry name" value="Insect_cuticle"/>
</dbReference>
<protein>
    <submittedName>
        <fullName evidence="5">Flexible cuticle protein 12-like</fullName>
    </submittedName>
</protein>
<dbReference type="InterPro" id="IPR031311">
    <property type="entry name" value="CHIT_BIND_RR_consensus"/>
</dbReference>
<dbReference type="PANTHER" id="PTHR10380:SF218">
    <property type="entry name" value="ADULT CUTICLE PROTEIN 65AA-RELATED"/>
    <property type="match status" value="1"/>
</dbReference>
<dbReference type="FunCoup" id="A0A6J2X7B0">
    <property type="interactions" value="17"/>
</dbReference>
<dbReference type="InParanoid" id="A0A6J2X7B0"/>
<dbReference type="GO" id="GO:0062129">
    <property type="term" value="C:chitin-based extracellular matrix"/>
    <property type="evidence" value="ECO:0007669"/>
    <property type="project" value="TreeGrafter"/>
</dbReference>
<accession>A0A6J2X7B0</accession>
<keyword evidence="3" id="KW-0732">Signal</keyword>
<feature type="signal peptide" evidence="3">
    <location>
        <begin position="1"/>
        <end position="16"/>
    </location>
</feature>
<feature type="chain" id="PRO_5026710776" evidence="3">
    <location>
        <begin position="17"/>
        <end position="106"/>
    </location>
</feature>
<reference evidence="5" key="1">
    <citation type="submission" date="2025-08" db="UniProtKB">
        <authorList>
            <consortium name="RefSeq"/>
        </authorList>
    </citation>
    <scope>IDENTIFICATION</scope>
    <source>
        <tissue evidence="5">Gonads</tissue>
    </source>
</reference>
<dbReference type="RefSeq" id="XP_030746749.1">
    <property type="nucleotide sequence ID" value="XM_030890889.1"/>
</dbReference>
<dbReference type="GO" id="GO:0008010">
    <property type="term" value="F:structural constituent of chitin-based larval cuticle"/>
    <property type="evidence" value="ECO:0007669"/>
    <property type="project" value="TreeGrafter"/>
</dbReference>
<dbReference type="PRINTS" id="PR00947">
    <property type="entry name" value="CUTICLE"/>
</dbReference>
<organism evidence="4 5">
    <name type="scientific">Sitophilus oryzae</name>
    <name type="common">Rice weevil</name>
    <name type="synonym">Curculio oryzae</name>
    <dbReference type="NCBI Taxonomy" id="7048"/>
    <lineage>
        <taxon>Eukaryota</taxon>
        <taxon>Metazoa</taxon>
        <taxon>Ecdysozoa</taxon>
        <taxon>Arthropoda</taxon>
        <taxon>Hexapoda</taxon>
        <taxon>Insecta</taxon>
        <taxon>Pterygota</taxon>
        <taxon>Neoptera</taxon>
        <taxon>Endopterygota</taxon>
        <taxon>Coleoptera</taxon>
        <taxon>Polyphaga</taxon>
        <taxon>Cucujiformia</taxon>
        <taxon>Curculionidae</taxon>
        <taxon>Dryophthorinae</taxon>
        <taxon>Sitophilus</taxon>
    </lineage>
</organism>
<dbReference type="Pfam" id="PF00379">
    <property type="entry name" value="Chitin_bind_4"/>
    <property type="match status" value="1"/>
</dbReference>
<dbReference type="AlphaFoldDB" id="A0A6J2X7B0"/>
<evidence type="ECO:0000256" key="2">
    <source>
        <dbReference type="PROSITE-ProRule" id="PRU00497"/>
    </source>
</evidence>
<name>A0A6J2X7B0_SITOR</name>
<proteinExistence type="predicted"/>
<keyword evidence="1 2" id="KW-0193">Cuticle</keyword>
<dbReference type="KEGG" id="soy:115875434"/>
<dbReference type="PROSITE" id="PS00233">
    <property type="entry name" value="CHIT_BIND_RR_1"/>
    <property type="match status" value="1"/>
</dbReference>
<evidence type="ECO:0000256" key="1">
    <source>
        <dbReference type="ARBA" id="ARBA00022460"/>
    </source>
</evidence>
<dbReference type="Proteomes" id="UP000504635">
    <property type="component" value="Unplaced"/>
</dbReference>